<dbReference type="InterPro" id="IPR027417">
    <property type="entry name" value="P-loop_NTPase"/>
</dbReference>
<gene>
    <name evidence="8" type="ORF">SAMN05878482_10584</name>
</gene>
<dbReference type="InterPro" id="IPR002078">
    <property type="entry name" value="Sigma_54_int"/>
</dbReference>
<dbReference type="NCBIfam" id="TIGR00229">
    <property type="entry name" value="sensory_box"/>
    <property type="match status" value="1"/>
</dbReference>
<accession>A0A9X8RB02</accession>
<name>A0A9X8RB02_9BACI</name>
<evidence type="ECO:0000259" key="6">
    <source>
        <dbReference type="PROSITE" id="PS50045"/>
    </source>
</evidence>
<evidence type="ECO:0000256" key="5">
    <source>
        <dbReference type="ARBA" id="ARBA00023163"/>
    </source>
</evidence>
<feature type="domain" description="PAS" evidence="7">
    <location>
        <begin position="180"/>
        <end position="218"/>
    </location>
</feature>
<keyword evidence="5" id="KW-0804">Transcription</keyword>
<keyword evidence="2" id="KW-0067">ATP-binding</keyword>
<comment type="caution">
    <text evidence="8">The sequence shown here is derived from an EMBL/GenBank/DDBJ whole genome shotgun (WGS) entry which is preliminary data.</text>
</comment>
<proteinExistence type="predicted"/>
<dbReference type="Pfam" id="PF00158">
    <property type="entry name" value="Sigma54_activat"/>
    <property type="match status" value="1"/>
</dbReference>
<dbReference type="InterPro" id="IPR000014">
    <property type="entry name" value="PAS"/>
</dbReference>
<dbReference type="Gene3D" id="3.30.450.20">
    <property type="entry name" value="PAS domain"/>
    <property type="match status" value="1"/>
</dbReference>
<dbReference type="InterPro" id="IPR003593">
    <property type="entry name" value="AAA+_ATPase"/>
</dbReference>
<dbReference type="PROSITE" id="PS00676">
    <property type="entry name" value="SIGMA54_INTERACT_2"/>
    <property type="match status" value="1"/>
</dbReference>
<dbReference type="SUPFAM" id="SSF52540">
    <property type="entry name" value="P-loop containing nucleoside triphosphate hydrolases"/>
    <property type="match status" value="1"/>
</dbReference>
<dbReference type="InterPro" id="IPR013767">
    <property type="entry name" value="PAS_fold"/>
</dbReference>
<dbReference type="GO" id="GO:0043565">
    <property type="term" value="F:sequence-specific DNA binding"/>
    <property type="evidence" value="ECO:0007669"/>
    <property type="project" value="InterPro"/>
</dbReference>
<dbReference type="PROSITE" id="PS00688">
    <property type="entry name" value="SIGMA54_INTERACT_3"/>
    <property type="match status" value="1"/>
</dbReference>
<dbReference type="SMART" id="SM00382">
    <property type="entry name" value="AAA"/>
    <property type="match status" value="1"/>
</dbReference>
<dbReference type="InterPro" id="IPR058031">
    <property type="entry name" value="AAA_lid_NorR"/>
</dbReference>
<evidence type="ECO:0000256" key="2">
    <source>
        <dbReference type="ARBA" id="ARBA00022840"/>
    </source>
</evidence>
<dbReference type="Pfam" id="PF02954">
    <property type="entry name" value="HTH_8"/>
    <property type="match status" value="1"/>
</dbReference>
<dbReference type="PROSITE" id="PS50045">
    <property type="entry name" value="SIGMA54_INTERACT_4"/>
    <property type="match status" value="1"/>
</dbReference>
<keyword evidence="1" id="KW-0547">Nucleotide-binding</keyword>
<evidence type="ECO:0000259" key="7">
    <source>
        <dbReference type="PROSITE" id="PS50112"/>
    </source>
</evidence>
<dbReference type="EMBL" id="FTMX01000005">
    <property type="protein sequence ID" value="SIR69851.1"/>
    <property type="molecule type" value="Genomic_DNA"/>
</dbReference>
<evidence type="ECO:0000256" key="4">
    <source>
        <dbReference type="ARBA" id="ARBA00023125"/>
    </source>
</evidence>
<dbReference type="InterPro" id="IPR009057">
    <property type="entry name" value="Homeodomain-like_sf"/>
</dbReference>
<evidence type="ECO:0000313" key="9">
    <source>
        <dbReference type="Proteomes" id="UP000185829"/>
    </source>
</evidence>
<dbReference type="RefSeq" id="WP_081395678.1">
    <property type="nucleotide sequence ID" value="NZ_FTMX01000005.1"/>
</dbReference>
<dbReference type="PROSITE" id="PS00675">
    <property type="entry name" value="SIGMA54_INTERACT_1"/>
    <property type="match status" value="1"/>
</dbReference>
<dbReference type="CDD" id="cd00130">
    <property type="entry name" value="PAS"/>
    <property type="match status" value="1"/>
</dbReference>
<dbReference type="GO" id="GO:0005524">
    <property type="term" value="F:ATP binding"/>
    <property type="evidence" value="ECO:0007669"/>
    <property type="project" value="UniProtKB-KW"/>
</dbReference>
<dbReference type="Proteomes" id="UP000185829">
    <property type="component" value="Unassembled WGS sequence"/>
</dbReference>
<dbReference type="SUPFAM" id="SSF46689">
    <property type="entry name" value="Homeodomain-like"/>
    <property type="match status" value="1"/>
</dbReference>
<dbReference type="SMART" id="SM00091">
    <property type="entry name" value="PAS"/>
    <property type="match status" value="1"/>
</dbReference>
<dbReference type="AlphaFoldDB" id="A0A9X8RB02"/>
<dbReference type="Gene3D" id="3.40.50.300">
    <property type="entry name" value="P-loop containing nucleotide triphosphate hydrolases"/>
    <property type="match status" value="1"/>
</dbReference>
<dbReference type="FunFam" id="3.40.50.300:FF:000006">
    <property type="entry name" value="DNA-binding transcriptional regulator NtrC"/>
    <property type="match status" value="1"/>
</dbReference>
<dbReference type="Gene3D" id="1.10.10.60">
    <property type="entry name" value="Homeodomain-like"/>
    <property type="match status" value="1"/>
</dbReference>
<keyword evidence="3" id="KW-0805">Transcription regulation</keyword>
<dbReference type="PANTHER" id="PTHR32071:SF57">
    <property type="entry name" value="C4-DICARBOXYLATE TRANSPORT TRANSCRIPTIONAL REGULATORY PROTEIN DCTD"/>
    <property type="match status" value="1"/>
</dbReference>
<dbReference type="Pfam" id="PF00989">
    <property type="entry name" value="PAS"/>
    <property type="match status" value="1"/>
</dbReference>
<evidence type="ECO:0000256" key="1">
    <source>
        <dbReference type="ARBA" id="ARBA00022741"/>
    </source>
</evidence>
<keyword evidence="4" id="KW-0238">DNA-binding</keyword>
<reference evidence="8 9" key="1">
    <citation type="submission" date="2017-01" db="EMBL/GenBank/DDBJ databases">
        <authorList>
            <person name="Varghese N."/>
            <person name="Submissions S."/>
        </authorList>
    </citation>
    <scope>NUCLEOTIDE SEQUENCE [LARGE SCALE GENOMIC DNA]</scope>
    <source>
        <strain evidence="8 9">RUG2-6</strain>
    </source>
</reference>
<dbReference type="PRINTS" id="PR01590">
    <property type="entry name" value="HTHFIS"/>
</dbReference>
<dbReference type="InterPro" id="IPR035965">
    <property type="entry name" value="PAS-like_dom_sf"/>
</dbReference>
<dbReference type="Gene3D" id="1.10.8.60">
    <property type="match status" value="1"/>
</dbReference>
<organism evidence="8 9">
    <name type="scientific">Peribacillus simplex</name>
    <dbReference type="NCBI Taxonomy" id="1478"/>
    <lineage>
        <taxon>Bacteria</taxon>
        <taxon>Bacillati</taxon>
        <taxon>Bacillota</taxon>
        <taxon>Bacilli</taxon>
        <taxon>Bacillales</taxon>
        <taxon>Bacillaceae</taxon>
        <taxon>Peribacillus</taxon>
    </lineage>
</organism>
<dbReference type="PROSITE" id="PS50112">
    <property type="entry name" value="PAS"/>
    <property type="match status" value="1"/>
</dbReference>
<dbReference type="InterPro" id="IPR025662">
    <property type="entry name" value="Sigma_54_int_dom_ATP-bd_1"/>
</dbReference>
<dbReference type="PANTHER" id="PTHR32071">
    <property type="entry name" value="TRANSCRIPTIONAL REGULATORY PROTEIN"/>
    <property type="match status" value="1"/>
</dbReference>
<dbReference type="InterPro" id="IPR002197">
    <property type="entry name" value="HTH_Fis"/>
</dbReference>
<dbReference type="GO" id="GO:0006355">
    <property type="term" value="P:regulation of DNA-templated transcription"/>
    <property type="evidence" value="ECO:0007669"/>
    <property type="project" value="InterPro"/>
</dbReference>
<sequence>MIALYKMSDSLENQIGKLFQGVGYKTARFYSVNALLEQIMNPMVIITPAIHQKELEVLQVPILPLSIRLDDIERTREKKGLMNDSSNKCCVVASEEEIEWLKKEFDEDPRFPLHFVSKEEFFLAGMQPDSVYVAPVWMKDLLTHSHTGTIHFIKPSLSSLISTIQMAISIDKLTASIAMERYQVEAIVKSAHDGVVAVDHEGRITVANEHAKKLLGLQDGVKGHKITEFIPHSDLMRILATGKIEMGDIATVMGRQIVINRFPVIVKGKIVGVVSSFKEITNIQKMELKLRKMLHQSGLEAKHRLSDIVGRSSELLKAKDLAQRFAQTDATVLITGESGTGKELFAQGIHLASPRVLGPFVAVNCSALPESLLESELFGYEEGAFTGANKGGKAGLFELAHGGTLFLDEIGEMPLHIQALLLRVLQERTVRRVGGERVVPVDVRIIAATNRKLEEEILEKKFRTDLYYRINVLNVELPPLRDRLIDIPDLLEATVNQFNEKRETKIVSIDNEVYTLFKAYNWPGNIRELRNIVERMVLLEEGTTLTVQSGEFLLQKLNRNKSQKDHSDLSIKVNERELIEAALKKYFNNKTKTAQALGVDRSTLWRKLKEYNL</sequence>
<dbReference type="SUPFAM" id="SSF55785">
    <property type="entry name" value="PYP-like sensor domain (PAS domain)"/>
    <property type="match status" value="1"/>
</dbReference>
<dbReference type="CDD" id="cd00009">
    <property type="entry name" value="AAA"/>
    <property type="match status" value="1"/>
</dbReference>
<dbReference type="InterPro" id="IPR025943">
    <property type="entry name" value="Sigma_54_int_dom_ATP-bd_2"/>
</dbReference>
<dbReference type="InterPro" id="IPR025944">
    <property type="entry name" value="Sigma_54_int_dom_CS"/>
</dbReference>
<evidence type="ECO:0000313" key="8">
    <source>
        <dbReference type="EMBL" id="SIR69851.1"/>
    </source>
</evidence>
<feature type="domain" description="Sigma-54 factor interaction" evidence="6">
    <location>
        <begin position="308"/>
        <end position="538"/>
    </location>
</feature>
<evidence type="ECO:0000256" key="3">
    <source>
        <dbReference type="ARBA" id="ARBA00023015"/>
    </source>
</evidence>
<dbReference type="Pfam" id="PF25601">
    <property type="entry name" value="AAA_lid_14"/>
    <property type="match status" value="1"/>
</dbReference>
<protein>
    <submittedName>
        <fullName evidence="8">PAS domain S-box-containing protein</fullName>
    </submittedName>
</protein>